<dbReference type="InParanoid" id="J9DPN6"/>
<evidence type="ECO:0000313" key="5">
    <source>
        <dbReference type="Proteomes" id="UP000270924"/>
    </source>
</evidence>
<gene>
    <name evidence="3" type="ORF">WBA_LOCUS11981</name>
    <name evidence="2" type="ORF">WUBG_17523</name>
</gene>
<reference evidence="4" key="1">
    <citation type="submission" date="2012-08" db="EMBL/GenBank/DDBJ databases">
        <title>The Genome Sequence of Wuchereria bancrofti.</title>
        <authorList>
            <person name="Nutman T.B."/>
            <person name="Fink D.L."/>
            <person name="Russ C."/>
            <person name="Young S."/>
            <person name="Zeng Q."/>
            <person name="Koehrsen M."/>
            <person name="Alvarado L."/>
            <person name="Berlin A."/>
            <person name="Chapman S.B."/>
            <person name="Chen Z."/>
            <person name="Freedman E."/>
            <person name="Gellesch M."/>
            <person name="Goldberg J."/>
            <person name="Griggs A."/>
            <person name="Gujja S."/>
            <person name="Heilman E.R."/>
            <person name="Heiman D."/>
            <person name="Hepburn T."/>
            <person name="Howarth C."/>
            <person name="Jen D."/>
            <person name="Larson L."/>
            <person name="Lewis B."/>
            <person name="Mehta T."/>
            <person name="Park D."/>
            <person name="Pearson M."/>
            <person name="Roberts A."/>
            <person name="Saif S."/>
            <person name="Shea T."/>
            <person name="Shenoy N."/>
            <person name="Sisk P."/>
            <person name="Stolte C."/>
            <person name="Sykes S."/>
            <person name="Walk T."/>
            <person name="White J."/>
            <person name="Yandava C."/>
            <person name="Haas B."/>
            <person name="Henn M.R."/>
            <person name="Nusbaum C."/>
            <person name="Birren B."/>
        </authorList>
    </citation>
    <scope>NUCLEOTIDE SEQUENCE [LARGE SCALE GENOMIC DNA]</scope>
    <source>
        <strain evidence="4">NA</strain>
    </source>
</reference>
<accession>J9DPN6</accession>
<feature type="compositionally biased region" description="Basic and acidic residues" evidence="1">
    <location>
        <begin position="37"/>
        <end position="60"/>
    </location>
</feature>
<reference evidence="3 5" key="3">
    <citation type="submission" date="2018-11" db="EMBL/GenBank/DDBJ databases">
        <authorList>
            <consortium name="Pathogen Informatics"/>
        </authorList>
    </citation>
    <scope>NUCLEOTIDE SEQUENCE [LARGE SCALE GENOMIC DNA]</scope>
</reference>
<evidence type="ECO:0000313" key="4">
    <source>
        <dbReference type="Proteomes" id="UP000004810"/>
    </source>
</evidence>
<evidence type="ECO:0000256" key="1">
    <source>
        <dbReference type="SAM" id="MobiDB-lite"/>
    </source>
</evidence>
<dbReference type="Proteomes" id="UP000270924">
    <property type="component" value="Unassembled WGS sequence"/>
</dbReference>
<dbReference type="EMBL" id="ADBV01018247">
    <property type="protein sequence ID" value="EJW71568.1"/>
    <property type="molecule type" value="Genomic_DNA"/>
</dbReference>
<dbReference type="AlphaFoldDB" id="J9DPN6"/>
<proteinExistence type="predicted"/>
<name>J9DPN6_WUCBA</name>
<dbReference type="EMBL" id="UYWW01012543">
    <property type="protein sequence ID" value="VDM21517.1"/>
    <property type="molecule type" value="Genomic_DNA"/>
</dbReference>
<feature type="region of interest" description="Disordered" evidence="1">
    <location>
        <begin position="30"/>
        <end position="60"/>
    </location>
</feature>
<evidence type="ECO:0000313" key="2">
    <source>
        <dbReference type="EMBL" id="EJW71568.1"/>
    </source>
</evidence>
<keyword evidence="5" id="KW-1185">Reference proteome</keyword>
<organism evidence="2 4">
    <name type="scientific">Wuchereria bancrofti</name>
    <dbReference type="NCBI Taxonomy" id="6293"/>
    <lineage>
        <taxon>Eukaryota</taxon>
        <taxon>Metazoa</taxon>
        <taxon>Ecdysozoa</taxon>
        <taxon>Nematoda</taxon>
        <taxon>Chromadorea</taxon>
        <taxon>Rhabditida</taxon>
        <taxon>Spirurina</taxon>
        <taxon>Spiruromorpha</taxon>
        <taxon>Filarioidea</taxon>
        <taxon>Onchocercidae</taxon>
        <taxon>Wuchereria</taxon>
    </lineage>
</organism>
<sequence length="92" mass="10427">MMLMNAQDIRSKEREILPAESIANGLMIPAAEQTNEGCDKHEKGKSGKGEKNWMMHNGTEGHRAGNKLLHFYEKQWNDTGGGQQRNGIEWCR</sequence>
<reference evidence="2" key="2">
    <citation type="submission" date="2012-08" db="EMBL/GenBank/DDBJ databases">
        <title>The Genome Sequence of Wuchereria bancrofti.</title>
        <authorList>
            <consortium name="The Broad Institute Genome Sequencing Platform"/>
            <consortium name="Broad Institute Genome Sequencing Center for Infectious Disease"/>
            <person name="Nutman T.B."/>
            <person name="Fink D.L."/>
            <person name="Russ C."/>
            <person name="Young S."/>
            <person name="Zeng Q."/>
            <person name="Koehrsen M."/>
            <person name="Alvarado L."/>
            <person name="Berlin A."/>
            <person name="Borenstein D."/>
            <person name="Chapman S.B."/>
            <person name="Chen Z."/>
            <person name="Engels R."/>
            <person name="Freedman E."/>
            <person name="Gellesch M."/>
            <person name="Goldberg J."/>
            <person name="Griggs A."/>
            <person name="Gujja S."/>
            <person name="Heilman E.R."/>
            <person name="Heiman D."/>
            <person name="Hepburn T."/>
            <person name="Howarth C."/>
            <person name="Jen D."/>
            <person name="Larson L."/>
            <person name="Lewis B."/>
            <person name="Mehta T."/>
            <person name="Park D."/>
            <person name="Pearson M."/>
            <person name="Richards J."/>
            <person name="Roberts A."/>
            <person name="Saif S."/>
            <person name="Shea T."/>
            <person name="Shenoy N."/>
            <person name="Sisk P."/>
            <person name="Stolte C."/>
            <person name="Sykes S."/>
            <person name="Walk T."/>
            <person name="White J."/>
            <person name="Yandava C."/>
            <person name="Haas B."/>
            <person name="Henn M.R."/>
            <person name="Nusbaum C."/>
            <person name="Birren B."/>
        </authorList>
    </citation>
    <scope>NUCLEOTIDE SEQUENCE</scope>
</reference>
<evidence type="ECO:0000313" key="3">
    <source>
        <dbReference type="EMBL" id="VDM21517.1"/>
    </source>
</evidence>
<dbReference type="Proteomes" id="UP000004810">
    <property type="component" value="Unassembled WGS sequence"/>
</dbReference>
<protein>
    <submittedName>
        <fullName evidence="2">Uncharacterized protein</fullName>
    </submittedName>
</protein>